<organism evidence="2">
    <name type="scientific">Culicoides sonorensis</name>
    <name type="common">Biting midge</name>
    <dbReference type="NCBI Taxonomy" id="179676"/>
    <lineage>
        <taxon>Eukaryota</taxon>
        <taxon>Metazoa</taxon>
        <taxon>Ecdysozoa</taxon>
        <taxon>Arthropoda</taxon>
        <taxon>Hexapoda</taxon>
        <taxon>Insecta</taxon>
        <taxon>Pterygota</taxon>
        <taxon>Neoptera</taxon>
        <taxon>Endopterygota</taxon>
        <taxon>Diptera</taxon>
        <taxon>Nematocera</taxon>
        <taxon>Chironomoidea</taxon>
        <taxon>Ceratopogonidae</taxon>
        <taxon>Ceratopogoninae</taxon>
        <taxon>Culicoides</taxon>
        <taxon>Monoculicoides</taxon>
    </lineage>
</organism>
<protein>
    <submittedName>
        <fullName evidence="2">CSON014364 protein</fullName>
    </submittedName>
</protein>
<feature type="domain" description="PAN2-PAN3 deadenylation complex catalytic subunit PAN2 N-terminal" evidence="1">
    <location>
        <begin position="39"/>
        <end position="335"/>
    </location>
</feature>
<dbReference type="Gene3D" id="2.130.10.10">
    <property type="entry name" value="YVTN repeat-like/Quinoprotein amine dehydrogenase"/>
    <property type="match status" value="1"/>
</dbReference>
<name>A0A336MAC2_CULSO</name>
<dbReference type="InterPro" id="IPR048841">
    <property type="entry name" value="PAN2_N"/>
</dbReference>
<reference evidence="2" key="1">
    <citation type="submission" date="2018-07" db="EMBL/GenBank/DDBJ databases">
        <authorList>
            <person name="Quirk P.G."/>
            <person name="Krulwich T.A."/>
        </authorList>
    </citation>
    <scope>NUCLEOTIDE SEQUENCE</scope>
</reference>
<dbReference type="InterPro" id="IPR050785">
    <property type="entry name" value="PAN2-PAN3_catalytic_subunit"/>
</dbReference>
<dbReference type="Pfam" id="PF20770">
    <property type="entry name" value="PAN2_N"/>
    <property type="match status" value="1"/>
</dbReference>
<dbReference type="VEuPathDB" id="VectorBase:CSON014364"/>
<sequence length="467" mass="52052">MDYIYDTITVTESVLTLPIPPTEHSLYFNIGQGESELEELGTILADGGDRFGVSTVHFDPIEELIWMGNQGGHVTSYYGSEMQKYTSFQVHPDEPVRQIAFLNDGILCLTDTSLRYQLRRGIPKKTHRSKNMLSTHCMLSTSPNRLLIGGHQDQLIDFDLATFTETSTISLGMDGCAVLRSHCKYLCCGNAFGKISLRDPNTYNEEHVISTHSGSLSDFAVQGNYLISCGYSDGRHGKLIADRHLLVYDLRMHRLISPIHTTIDPFLLHFLPLHCQRLAVVSPLGHLQLVDTVELSKPRICMYQINTSGAQCLSFDISSTTQAMVFGDQAGKINLVGSVGLVQTKFNNYSRPTDFADPIQPLPFVQITDKSFPMASVPLPTLSSQHEKLSSTLPEDTMKFQHLRPNPIDAEILENMKMKGPIGYALNPKKTIRNIIPYNLHALQNNDLVMTPINKAKINNENGISKS</sequence>
<accession>A0A336MAC2</accession>
<dbReference type="GO" id="GO:0004535">
    <property type="term" value="F:poly(A)-specific ribonuclease activity"/>
    <property type="evidence" value="ECO:0007669"/>
    <property type="project" value="TreeGrafter"/>
</dbReference>
<dbReference type="PANTHER" id="PTHR15728:SF0">
    <property type="entry name" value="PAN2-PAN3 DEADENYLATION COMPLEX CATALYTIC SUBUNIT PAN2"/>
    <property type="match status" value="1"/>
</dbReference>
<evidence type="ECO:0000259" key="1">
    <source>
        <dbReference type="Pfam" id="PF20770"/>
    </source>
</evidence>
<dbReference type="SUPFAM" id="SSF50978">
    <property type="entry name" value="WD40 repeat-like"/>
    <property type="match status" value="1"/>
</dbReference>
<gene>
    <name evidence="2" type="primary">CSON014364</name>
</gene>
<evidence type="ECO:0000313" key="2">
    <source>
        <dbReference type="EMBL" id="SSX27292.1"/>
    </source>
</evidence>
<dbReference type="InterPro" id="IPR036322">
    <property type="entry name" value="WD40_repeat_dom_sf"/>
</dbReference>
<dbReference type="GO" id="GO:0000932">
    <property type="term" value="C:P-body"/>
    <property type="evidence" value="ECO:0007669"/>
    <property type="project" value="TreeGrafter"/>
</dbReference>
<dbReference type="FunFam" id="2.130.10.10:FF:000421">
    <property type="entry name" value="PAN2-PAN3 deadenylation complex catalytic subunit PAN2"/>
    <property type="match status" value="1"/>
</dbReference>
<dbReference type="AlphaFoldDB" id="A0A336MAC2"/>
<dbReference type="OMA" id="MQGSIGY"/>
<proteinExistence type="predicted"/>
<dbReference type="GO" id="GO:0031251">
    <property type="term" value="C:PAN complex"/>
    <property type="evidence" value="ECO:0007669"/>
    <property type="project" value="TreeGrafter"/>
</dbReference>
<dbReference type="PANTHER" id="PTHR15728">
    <property type="entry name" value="DEADENYLATION COMPLEX CATALYTIC SUBUNIT PAN2"/>
    <property type="match status" value="1"/>
</dbReference>
<dbReference type="InterPro" id="IPR015943">
    <property type="entry name" value="WD40/YVTN_repeat-like_dom_sf"/>
</dbReference>
<dbReference type="EMBL" id="UFQT01000794">
    <property type="protein sequence ID" value="SSX27292.1"/>
    <property type="molecule type" value="Genomic_DNA"/>
</dbReference>
<dbReference type="GO" id="GO:0000289">
    <property type="term" value="P:nuclear-transcribed mRNA poly(A) tail shortening"/>
    <property type="evidence" value="ECO:0007669"/>
    <property type="project" value="TreeGrafter"/>
</dbReference>